<gene>
    <name evidence="1" type="ORF">DVH24_018702</name>
</gene>
<protein>
    <submittedName>
        <fullName evidence="1">Uncharacterized protein</fullName>
    </submittedName>
</protein>
<reference evidence="1 2" key="1">
    <citation type="submission" date="2018-10" db="EMBL/GenBank/DDBJ databases">
        <title>A high-quality apple genome assembly.</title>
        <authorList>
            <person name="Hu J."/>
        </authorList>
    </citation>
    <scope>NUCLEOTIDE SEQUENCE [LARGE SCALE GENOMIC DNA]</scope>
    <source>
        <strain evidence="2">cv. HFTH1</strain>
        <tissue evidence="1">Young leaf</tissue>
    </source>
</reference>
<name>A0A498HPL0_MALDO</name>
<evidence type="ECO:0000313" key="2">
    <source>
        <dbReference type="Proteomes" id="UP000290289"/>
    </source>
</evidence>
<keyword evidence="2" id="KW-1185">Reference proteome</keyword>
<proteinExistence type="predicted"/>
<evidence type="ECO:0000313" key="1">
    <source>
        <dbReference type="EMBL" id="RXH71347.1"/>
    </source>
</evidence>
<dbReference type="EMBL" id="RDQH01000342">
    <property type="protein sequence ID" value="RXH71347.1"/>
    <property type="molecule type" value="Genomic_DNA"/>
</dbReference>
<comment type="caution">
    <text evidence="1">The sequence shown here is derived from an EMBL/GenBank/DDBJ whole genome shotgun (WGS) entry which is preliminary data.</text>
</comment>
<accession>A0A498HPL0</accession>
<organism evidence="1 2">
    <name type="scientific">Malus domestica</name>
    <name type="common">Apple</name>
    <name type="synonym">Pyrus malus</name>
    <dbReference type="NCBI Taxonomy" id="3750"/>
    <lineage>
        <taxon>Eukaryota</taxon>
        <taxon>Viridiplantae</taxon>
        <taxon>Streptophyta</taxon>
        <taxon>Embryophyta</taxon>
        <taxon>Tracheophyta</taxon>
        <taxon>Spermatophyta</taxon>
        <taxon>Magnoliopsida</taxon>
        <taxon>eudicotyledons</taxon>
        <taxon>Gunneridae</taxon>
        <taxon>Pentapetalae</taxon>
        <taxon>rosids</taxon>
        <taxon>fabids</taxon>
        <taxon>Rosales</taxon>
        <taxon>Rosaceae</taxon>
        <taxon>Amygdaloideae</taxon>
        <taxon>Maleae</taxon>
        <taxon>Malus</taxon>
    </lineage>
</organism>
<dbReference type="AlphaFoldDB" id="A0A498HPL0"/>
<sequence>MKLGGSRRSNSDHEAELRWFYNPQHRSSQGNKNQLWKLGLTRFHNWLKVARDCVEDYKPNDAEGLAFEVEAPIEINKVSNLDVSQFSLPSYLEIRCKEDKLGISLEEETQYGEMKFDCDKEPKFDQMVSAFDWIVPPIFYEYVDNEEVNLKNVNRDTFQDKTIEFVSLKNSTSLCQEGICKSDSTRDILASTCALDVKSCVDQTSSNILMVSGNRDMVLGFKNGCTPQHIATHEQPKVVEVTPTIEFHDPVWRQSLKKTI</sequence>
<dbReference type="Proteomes" id="UP000290289">
    <property type="component" value="Chromosome 16"/>
</dbReference>